<proteinExistence type="inferred from homology"/>
<keyword evidence="4" id="KW-1003">Cell membrane</keyword>
<feature type="region of interest" description="Disordered" evidence="19">
    <location>
        <begin position="1"/>
        <end position="37"/>
    </location>
</feature>
<keyword evidence="6 20" id="KW-0812">Transmembrane</keyword>
<sequence length="502" mass="54248">MAEDFANVQGRRHTKGKDAAPLERRPSSDPMSKDEEVADTVQLKREMGLIRAVAIIVSAMIGSGIFISPQGILRGANSVGMSLIIWIVCGGVSFLGALCYVELGTVLPRAGGTYQYILHAYGDLAGFVVSWAYVVILKPASAALVSITLGTYISDYVIPGDCAPPNEAIQLFAILSVTVMMFVNCVSVRYSSGGVVILTISKVVALLIIIAAGIVQLFKGRTQYLNPEVSFQGSTTQILGYGTALYYGFWAYSGWDYVNNLMEELKNPARDLPLSIAIAVPIVTAIYLLTNIAYFTVLSPNELLASSAVAVTFAERTLGIMAWLVPLGVCISTAGTLLGSFLSGPRTAFAAGREGHMLSILSMVSVKYHTPLPAILLQGLVAIVLILMGDFNSIIVYGSIVQWILFLAAFAAVFVLRRKYPDTPRPFKVNSLVPILAIIASIFMVLAPIISDPKLEYLYAFVLLALGLLVYIVFVRGKRQLPFMDQMTVFCQKLFLVGPSRA</sequence>
<feature type="transmembrane region" description="Helical" evidence="20">
    <location>
        <begin position="79"/>
        <end position="103"/>
    </location>
</feature>
<dbReference type="FunFam" id="1.20.1740.10:FF:000015">
    <property type="entry name" value="B(0,+)-type amino acid transporter 1"/>
    <property type="match status" value="1"/>
</dbReference>
<comment type="similarity">
    <text evidence="2">Belongs to the amino acid-polyamine-organocation (APC) superfamily.</text>
</comment>
<dbReference type="OrthoDB" id="5982228at2759"/>
<feature type="transmembrane region" description="Helical" evidence="20">
    <location>
        <begin position="169"/>
        <end position="188"/>
    </location>
</feature>
<dbReference type="PANTHER" id="PTHR11785:SF512">
    <property type="entry name" value="SOBREMESA, ISOFORM B"/>
    <property type="match status" value="1"/>
</dbReference>
<evidence type="ECO:0000256" key="19">
    <source>
        <dbReference type="SAM" id="MobiDB-lite"/>
    </source>
</evidence>
<protein>
    <recommendedName>
        <fullName evidence="15">b(0,+)-type amino acid transporter 1</fullName>
    </recommendedName>
    <alternativeName>
        <fullName evidence="16">Glycoprotein-associated amino acid transporter b0,+AT1</fullName>
    </alternativeName>
    <alternativeName>
        <fullName evidence="17">Solute carrier family 7 member 9</fullName>
    </alternativeName>
</protein>
<feature type="transmembrane region" description="Helical" evidence="20">
    <location>
        <begin position="276"/>
        <end position="298"/>
    </location>
</feature>
<dbReference type="EnsemblMetazoa" id="XM_038203650.1">
    <property type="protein sequence ID" value="XP_038059578.1"/>
    <property type="gene ID" value="LOC119730659"/>
</dbReference>
<evidence type="ECO:0000256" key="6">
    <source>
        <dbReference type="ARBA" id="ARBA00022692"/>
    </source>
</evidence>
<evidence type="ECO:0000256" key="16">
    <source>
        <dbReference type="ARBA" id="ARBA00079910"/>
    </source>
</evidence>
<evidence type="ECO:0000256" key="13">
    <source>
        <dbReference type="ARBA" id="ARBA00052179"/>
    </source>
</evidence>
<feature type="transmembrane region" description="Helical" evidence="20">
    <location>
        <begin position="457"/>
        <end position="475"/>
    </location>
</feature>
<keyword evidence="9" id="KW-1015">Disulfide bond</keyword>
<feature type="compositionally biased region" description="Basic and acidic residues" evidence="19">
    <location>
        <begin position="16"/>
        <end position="35"/>
    </location>
</feature>
<evidence type="ECO:0000256" key="14">
    <source>
        <dbReference type="ARBA" id="ARBA00052732"/>
    </source>
</evidence>
<evidence type="ECO:0000256" key="12">
    <source>
        <dbReference type="ARBA" id="ARBA00051835"/>
    </source>
</evidence>
<comment type="catalytic activity">
    <reaction evidence="12">
        <text>L-histidine(out) + L-arginine(in) = L-histidine(in) + L-arginine(out)</text>
        <dbReference type="Rhea" id="RHEA:71063"/>
        <dbReference type="ChEBI" id="CHEBI:32682"/>
        <dbReference type="ChEBI" id="CHEBI:57595"/>
    </reaction>
    <physiologicalReaction direction="left-to-right" evidence="12">
        <dbReference type="Rhea" id="RHEA:71064"/>
    </physiologicalReaction>
</comment>
<dbReference type="InterPro" id="IPR002293">
    <property type="entry name" value="AA/rel_permease1"/>
</dbReference>
<comment type="catalytic activity">
    <reaction evidence="18">
        <text>L-phenylalanine(out) + L-arginine(in) = L-phenylalanine(in) + L-arginine(out)</text>
        <dbReference type="Rhea" id="RHEA:71067"/>
        <dbReference type="ChEBI" id="CHEBI:32682"/>
        <dbReference type="ChEBI" id="CHEBI:58095"/>
    </reaction>
    <physiologicalReaction direction="left-to-right" evidence="18">
        <dbReference type="Rhea" id="RHEA:71068"/>
    </physiologicalReaction>
</comment>
<name>A0A914A705_PATMI</name>
<feature type="transmembrane region" description="Helical" evidence="20">
    <location>
        <begin position="124"/>
        <end position="149"/>
    </location>
</feature>
<comment type="catalytic activity">
    <reaction evidence="10">
        <text>L-lysine(out) + L-arginine(in) = L-lysine(in) + L-arginine(out)</text>
        <dbReference type="Rhea" id="RHEA:70827"/>
        <dbReference type="ChEBI" id="CHEBI:32551"/>
        <dbReference type="ChEBI" id="CHEBI:32682"/>
    </reaction>
    <physiologicalReaction direction="left-to-right" evidence="10">
        <dbReference type="Rhea" id="RHEA:70828"/>
    </physiologicalReaction>
</comment>
<evidence type="ECO:0000256" key="15">
    <source>
        <dbReference type="ARBA" id="ARBA00074336"/>
    </source>
</evidence>
<feature type="transmembrane region" description="Helical" evidence="20">
    <location>
        <begin position="238"/>
        <end position="255"/>
    </location>
</feature>
<keyword evidence="3" id="KW-0813">Transport</keyword>
<dbReference type="GO" id="GO:0016324">
    <property type="term" value="C:apical plasma membrane"/>
    <property type="evidence" value="ECO:0007669"/>
    <property type="project" value="UniProtKB-SubCell"/>
</dbReference>
<evidence type="ECO:0000256" key="3">
    <source>
        <dbReference type="ARBA" id="ARBA00022448"/>
    </source>
</evidence>
<accession>A0A914A705</accession>
<dbReference type="Pfam" id="PF13520">
    <property type="entry name" value="AA_permease_2"/>
    <property type="match status" value="1"/>
</dbReference>
<dbReference type="GeneID" id="119730659"/>
<organism evidence="21 22">
    <name type="scientific">Patiria miniata</name>
    <name type="common">Bat star</name>
    <name type="synonym">Asterina miniata</name>
    <dbReference type="NCBI Taxonomy" id="46514"/>
    <lineage>
        <taxon>Eukaryota</taxon>
        <taxon>Metazoa</taxon>
        <taxon>Echinodermata</taxon>
        <taxon>Eleutherozoa</taxon>
        <taxon>Asterozoa</taxon>
        <taxon>Asteroidea</taxon>
        <taxon>Valvatacea</taxon>
        <taxon>Valvatida</taxon>
        <taxon>Asterinidae</taxon>
        <taxon>Patiria</taxon>
    </lineage>
</organism>
<keyword evidence="7 20" id="KW-1133">Transmembrane helix</keyword>
<comment type="catalytic activity">
    <reaction evidence="14">
        <text>L-leucine(out) + L-arginine(in) = L-leucine(in) + L-arginine(out)</text>
        <dbReference type="Rhea" id="RHEA:71059"/>
        <dbReference type="ChEBI" id="CHEBI:32682"/>
        <dbReference type="ChEBI" id="CHEBI:57427"/>
    </reaction>
    <physiologicalReaction direction="left-to-right" evidence="14">
        <dbReference type="Rhea" id="RHEA:71060"/>
    </physiologicalReaction>
</comment>
<dbReference type="AlphaFoldDB" id="A0A914A705"/>
<feature type="transmembrane region" description="Helical" evidence="20">
    <location>
        <begin position="49"/>
        <end position="67"/>
    </location>
</feature>
<evidence type="ECO:0000256" key="4">
    <source>
        <dbReference type="ARBA" id="ARBA00022475"/>
    </source>
</evidence>
<dbReference type="Proteomes" id="UP000887568">
    <property type="component" value="Unplaced"/>
</dbReference>
<evidence type="ECO:0000256" key="5">
    <source>
        <dbReference type="ARBA" id="ARBA00022553"/>
    </source>
</evidence>
<comment type="subcellular location">
    <subcellularLocation>
        <location evidence="1">Apical cell membrane</location>
        <topology evidence="1">Multi-pass membrane protein</topology>
    </subcellularLocation>
</comment>
<comment type="catalytic activity">
    <reaction evidence="11">
        <text>L-cystine(out) + L-arginine(in) = L-cystine(in) + L-arginine(out)</text>
        <dbReference type="Rhea" id="RHEA:71075"/>
        <dbReference type="ChEBI" id="CHEBI:32682"/>
        <dbReference type="ChEBI" id="CHEBI:35491"/>
    </reaction>
    <physiologicalReaction direction="left-to-right" evidence="11">
        <dbReference type="Rhea" id="RHEA:71076"/>
    </physiologicalReaction>
</comment>
<keyword evidence="5" id="KW-0597">Phosphoprotein</keyword>
<dbReference type="Gene3D" id="1.20.1740.10">
    <property type="entry name" value="Amino acid/polyamine transporter I"/>
    <property type="match status" value="1"/>
</dbReference>
<keyword evidence="22" id="KW-1185">Reference proteome</keyword>
<keyword evidence="8 20" id="KW-0472">Membrane</keyword>
<evidence type="ECO:0000256" key="8">
    <source>
        <dbReference type="ARBA" id="ARBA00023136"/>
    </source>
</evidence>
<evidence type="ECO:0000313" key="22">
    <source>
        <dbReference type="Proteomes" id="UP000887568"/>
    </source>
</evidence>
<evidence type="ECO:0000256" key="7">
    <source>
        <dbReference type="ARBA" id="ARBA00022989"/>
    </source>
</evidence>
<dbReference type="GO" id="GO:0015179">
    <property type="term" value="F:L-amino acid transmembrane transporter activity"/>
    <property type="evidence" value="ECO:0007669"/>
    <property type="project" value="TreeGrafter"/>
</dbReference>
<evidence type="ECO:0000256" key="18">
    <source>
        <dbReference type="ARBA" id="ARBA00093193"/>
    </source>
</evidence>
<dbReference type="PANTHER" id="PTHR11785">
    <property type="entry name" value="AMINO ACID TRANSPORTER"/>
    <property type="match status" value="1"/>
</dbReference>
<evidence type="ECO:0000256" key="20">
    <source>
        <dbReference type="SAM" id="Phobius"/>
    </source>
</evidence>
<dbReference type="InterPro" id="IPR050598">
    <property type="entry name" value="AminoAcid_Transporter"/>
</dbReference>
<dbReference type="RefSeq" id="XP_038059578.1">
    <property type="nucleotide sequence ID" value="XM_038203650.1"/>
</dbReference>
<feature type="transmembrane region" description="Helical" evidence="20">
    <location>
        <begin position="318"/>
        <end position="345"/>
    </location>
</feature>
<evidence type="ECO:0000256" key="9">
    <source>
        <dbReference type="ARBA" id="ARBA00023157"/>
    </source>
</evidence>
<evidence type="ECO:0000256" key="17">
    <source>
        <dbReference type="ARBA" id="ARBA00083296"/>
    </source>
</evidence>
<dbReference type="PIRSF" id="PIRSF006060">
    <property type="entry name" value="AA_transporter"/>
    <property type="match status" value="1"/>
</dbReference>
<comment type="catalytic activity">
    <reaction evidence="13">
        <text>L-cysteine(out) + L-arginine(in) = L-cysteine(in) + L-arginine(out)</text>
        <dbReference type="Rhea" id="RHEA:71071"/>
        <dbReference type="ChEBI" id="CHEBI:32682"/>
        <dbReference type="ChEBI" id="CHEBI:35235"/>
    </reaction>
    <physiologicalReaction direction="left-to-right" evidence="13">
        <dbReference type="Rhea" id="RHEA:71072"/>
    </physiologicalReaction>
</comment>
<feature type="transmembrane region" description="Helical" evidence="20">
    <location>
        <begin position="366"/>
        <end position="388"/>
    </location>
</feature>
<evidence type="ECO:0000256" key="10">
    <source>
        <dbReference type="ARBA" id="ARBA00051323"/>
    </source>
</evidence>
<feature type="transmembrane region" description="Helical" evidence="20">
    <location>
        <begin position="394"/>
        <end position="417"/>
    </location>
</feature>
<evidence type="ECO:0000256" key="11">
    <source>
        <dbReference type="ARBA" id="ARBA00051814"/>
    </source>
</evidence>
<reference evidence="21" key="1">
    <citation type="submission" date="2022-11" db="UniProtKB">
        <authorList>
            <consortium name="EnsemblMetazoa"/>
        </authorList>
    </citation>
    <scope>IDENTIFICATION</scope>
</reference>
<feature type="transmembrane region" description="Helical" evidence="20">
    <location>
        <begin position="195"/>
        <end position="218"/>
    </location>
</feature>
<feature type="transmembrane region" description="Helical" evidence="20">
    <location>
        <begin position="429"/>
        <end position="451"/>
    </location>
</feature>
<evidence type="ECO:0000313" key="21">
    <source>
        <dbReference type="EnsemblMetazoa" id="XP_038059578.1"/>
    </source>
</evidence>
<evidence type="ECO:0000256" key="2">
    <source>
        <dbReference type="ARBA" id="ARBA00009523"/>
    </source>
</evidence>
<evidence type="ECO:0000256" key="1">
    <source>
        <dbReference type="ARBA" id="ARBA00004424"/>
    </source>
</evidence>